<dbReference type="Proteomes" id="UP001320766">
    <property type="component" value="Unassembled WGS sequence"/>
</dbReference>
<evidence type="ECO:0000313" key="3">
    <source>
        <dbReference type="EMBL" id="MCP2347732.1"/>
    </source>
</evidence>
<proteinExistence type="predicted"/>
<dbReference type="EMBL" id="JAMZEC010000001">
    <property type="protein sequence ID" value="MCP2347732.1"/>
    <property type="molecule type" value="Genomic_DNA"/>
</dbReference>
<feature type="signal peptide" evidence="2">
    <location>
        <begin position="1"/>
        <end position="25"/>
    </location>
</feature>
<evidence type="ECO:0000256" key="1">
    <source>
        <dbReference type="SAM" id="MobiDB-lite"/>
    </source>
</evidence>
<sequence length="190" mass="19180">MMRRILVGAALAGAVFGLSTVSAHADSGTSALCTPKPTVVTDCAPKPVVLTPKPVIAVPCATKIVTTATQCTTTCTTKCTTNSGATQSSSTQSTQSTQSSQSSQSSSTHSTATSSTATSSISYVPMSGPLNTGNQIGSQWSAANDLVLLNDVANNSVKHIDVLNVGKLDKVNVGVLNNHQAAATSVLAPC</sequence>
<feature type="region of interest" description="Disordered" evidence="1">
    <location>
        <begin position="80"/>
        <end position="118"/>
    </location>
</feature>
<reference evidence="3 4" key="1">
    <citation type="submission" date="2022-06" db="EMBL/GenBank/DDBJ databases">
        <title>Sequencing the genomes of 1000 actinobacteria strains.</title>
        <authorList>
            <person name="Klenk H.-P."/>
        </authorList>
    </citation>
    <scope>NUCLEOTIDE SEQUENCE [LARGE SCALE GENOMIC DNA]</scope>
    <source>
        <strain evidence="3 4">DSM 44170</strain>
    </source>
</reference>
<organism evidence="3 4">
    <name type="scientific">Nonomuraea roseoviolacea subsp. carminata</name>
    <dbReference type="NCBI Taxonomy" id="160689"/>
    <lineage>
        <taxon>Bacteria</taxon>
        <taxon>Bacillati</taxon>
        <taxon>Actinomycetota</taxon>
        <taxon>Actinomycetes</taxon>
        <taxon>Streptosporangiales</taxon>
        <taxon>Streptosporangiaceae</taxon>
        <taxon>Nonomuraea</taxon>
    </lineage>
</organism>
<name>A0ABT1K159_9ACTN</name>
<gene>
    <name evidence="3" type="ORF">HD595_003854</name>
</gene>
<accession>A0ABT1K159</accession>
<keyword evidence="4" id="KW-1185">Reference proteome</keyword>
<comment type="caution">
    <text evidence="3">The sequence shown here is derived from an EMBL/GenBank/DDBJ whole genome shotgun (WGS) entry which is preliminary data.</text>
</comment>
<evidence type="ECO:0008006" key="5">
    <source>
        <dbReference type="Google" id="ProtNLM"/>
    </source>
</evidence>
<protein>
    <recommendedName>
        <fullName evidence="5">Secreted protein</fullName>
    </recommendedName>
</protein>
<evidence type="ECO:0000256" key="2">
    <source>
        <dbReference type="SAM" id="SignalP"/>
    </source>
</evidence>
<evidence type="ECO:0000313" key="4">
    <source>
        <dbReference type="Proteomes" id="UP001320766"/>
    </source>
</evidence>
<keyword evidence="2" id="KW-0732">Signal</keyword>
<feature type="chain" id="PRO_5046702795" description="Secreted protein" evidence="2">
    <location>
        <begin position="26"/>
        <end position="190"/>
    </location>
</feature>
<dbReference type="RefSeq" id="WP_253770928.1">
    <property type="nucleotide sequence ID" value="NZ_BAAAVE010000004.1"/>
</dbReference>